<dbReference type="EC" id="2.4.1.-" evidence="12"/>
<dbReference type="InterPro" id="IPR031481">
    <property type="entry name" value="Glyco_tran_10_N"/>
</dbReference>
<dbReference type="FunFam" id="3.40.50.11660:FF:000006">
    <property type="entry name" value="Alpha-(1,3)-fucosyltransferase C"/>
    <property type="match status" value="1"/>
</dbReference>
<comment type="pathway">
    <text evidence="2">Protein modification; protein glycosylation.</text>
</comment>
<evidence type="ECO:0000256" key="11">
    <source>
        <dbReference type="ARBA" id="ARBA00023180"/>
    </source>
</evidence>
<dbReference type="GO" id="GO:0032580">
    <property type="term" value="C:Golgi cisterna membrane"/>
    <property type="evidence" value="ECO:0007669"/>
    <property type="project" value="UniProtKB-SubCell"/>
</dbReference>
<dbReference type="PANTHER" id="PTHR48438:SF1">
    <property type="entry name" value="ALPHA-(1,3)-FUCOSYLTRANSFERASE C-RELATED"/>
    <property type="match status" value="1"/>
</dbReference>
<feature type="domain" description="Fucosyltransferase C-terminal" evidence="14">
    <location>
        <begin position="452"/>
        <end position="627"/>
    </location>
</feature>
<dbReference type="EMBL" id="JARPUR010000004">
    <property type="protein sequence ID" value="KAK4878324.1"/>
    <property type="molecule type" value="Genomic_DNA"/>
</dbReference>
<evidence type="ECO:0000256" key="1">
    <source>
        <dbReference type="ARBA" id="ARBA00004447"/>
    </source>
</evidence>
<keyword evidence="10" id="KW-0472">Membrane</keyword>
<dbReference type="InterPro" id="IPR001503">
    <property type="entry name" value="Glyco_trans_10"/>
</dbReference>
<keyword evidence="11" id="KW-0325">Glycoprotein</keyword>
<dbReference type="Pfam" id="PF00852">
    <property type="entry name" value="Glyco_transf_10"/>
    <property type="match status" value="1"/>
</dbReference>
<dbReference type="InterPro" id="IPR038577">
    <property type="entry name" value="GT10-like_C_sf"/>
</dbReference>
<keyword evidence="5 12" id="KW-0808">Transferase</keyword>
<feature type="signal peptide" evidence="13">
    <location>
        <begin position="1"/>
        <end position="18"/>
    </location>
</feature>
<evidence type="ECO:0000256" key="6">
    <source>
        <dbReference type="ARBA" id="ARBA00022692"/>
    </source>
</evidence>
<keyword evidence="7" id="KW-0735">Signal-anchor</keyword>
<dbReference type="Proteomes" id="UP001353858">
    <property type="component" value="Unassembled WGS sequence"/>
</dbReference>
<name>A0AAN7SGB4_9COLE</name>
<organism evidence="16 17">
    <name type="scientific">Aquatica leii</name>
    <dbReference type="NCBI Taxonomy" id="1421715"/>
    <lineage>
        <taxon>Eukaryota</taxon>
        <taxon>Metazoa</taxon>
        <taxon>Ecdysozoa</taxon>
        <taxon>Arthropoda</taxon>
        <taxon>Hexapoda</taxon>
        <taxon>Insecta</taxon>
        <taxon>Pterygota</taxon>
        <taxon>Neoptera</taxon>
        <taxon>Endopterygota</taxon>
        <taxon>Coleoptera</taxon>
        <taxon>Polyphaga</taxon>
        <taxon>Elateriformia</taxon>
        <taxon>Elateroidea</taxon>
        <taxon>Lampyridae</taxon>
        <taxon>Luciolinae</taxon>
        <taxon>Aquatica</taxon>
    </lineage>
</organism>
<keyword evidence="8" id="KW-1133">Transmembrane helix</keyword>
<accession>A0AAN7SGB4</accession>
<dbReference type="InterPro" id="IPR055270">
    <property type="entry name" value="Glyco_tran_10_C"/>
</dbReference>
<dbReference type="AlphaFoldDB" id="A0AAN7SGB4"/>
<feature type="domain" description="Fucosyltransferase N-terminal" evidence="15">
    <location>
        <begin position="321"/>
        <end position="433"/>
    </location>
</feature>
<evidence type="ECO:0000256" key="3">
    <source>
        <dbReference type="ARBA" id="ARBA00008919"/>
    </source>
</evidence>
<comment type="similarity">
    <text evidence="3 12">Belongs to the glycosyltransferase 10 family.</text>
</comment>
<evidence type="ECO:0000256" key="5">
    <source>
        <dbReference type="ARBA" id="ARBA00022679"/>
    </source>
</evidence>
<dbReference type="GO" id="GO:0008417">
    <property type="term" value="F:fucosyltransferase activity"/>
    <property type="evidence" value="ECO:0007669"/>
    <property type="project" value="InterPro"/>
</dbReference>
<dbReference type="SUPFAM" id="SSF53756">
    <property type="entry name" value="UDP-Glycosyltransferase/glycogen phosphorylase"/>
    <property type="match status" value="1"/>
</dbReference>
<keyword evidence="4 12" id="KW-0328">Glycosyltransferase</keyword>
<comment type="subcellular location">
    <subcellularLocation>
        <location evidence="1 12">Golgi apparatus</location>
        <location evidence="1 12">Golgi stack membrane</location>
        <topology evidence="1 12">Single-pass type II membrane protein</topology>
    </subcellularLocation>
</comment>
<dbReference type="Gene3D" id="3.40.50.11660">
    <property type="entry name" value="Glycosyl transferase family 10, C-terminal domain"/>
    <property type="match status" value="1"/>
</dbReference>
<proteinExistence type="inferred from homology"/>
<comment type="caution">
    <text evidence="16">The sequence shown here is derived from an EMBL/GenBank/DDBJ whole genome shotgun (WGS) entry which is preliminary data.</text>
</comment>
<evidence type="ECO:0000256" key="2">
    <source>
        <dbReference type="ARBA" id="ARBA00004922"/>
    </source>
</evidence>
<evidence type="ECO:0000256" key="8">
    <source>
        <dbReference type="ARBA" id="ARBA00022989"/>
    </source>
</evidence>
<evidence type="ECO:0000256" key="9">
    <source>
        <dbReference type="ARBA" id="ARBA00023034"/>
    </source>
</evidence>
<keyword evidence="6 12" id="KW-0812">Transmembrane</keyword>
<keyword evidence="13" id="KW-0732">Signal</keyword>
<evidence type="ECO:0000256" key="13">
    <source>
        <dbReference type="SAM" id="SignalP"/>
    </source>
</evidence>
<evidence type="ECO:0000259" key="14">
    <source>
        <dbReference type="Pfam" id="PF00852"/>
    </source>
</evidence>
<evidence type="ECO:0000313" key="17">
    <source>
        <dbReference type="Proteomes" id="UP001353858"/>
    </source>
</evidence>
<gene>
    <name evidence="16" type="ORF">RN001_010830</name>
</gene>
<sequence length="652" mass="74960">MKLPTFFVLLVLGLCSNADEKVRELTDGYLKNLVEDSVLDFKLYFVHHDYYKDGSIRHTDTIGFALSPNKTTDFTLSSLGTKKIADLVKKGEDVGVELSVMENNRVKNITKTYDTKVHESIDAPPAEILDNTGGYAVGVFEQVFDTLYETTDTAKIDAFEFYDNQKIKRQISMTIHAKEVTIKDKKGMGAKMIEESKKLLKKALKIDADDKALYIVHQFEDSSVSNCCFPIEMKSRVKRILNMDLKAAKHNDVKKNTSNDYANKALGSESASNTSCLFEHSSDDYQHNIKDLMAVCTLPLLKLFLYKKVVYIATGTKNENNQKHILFWTSYFSQKDYYIGFGSEPFGKCEYKNCFTTNNKSFLNIDQFDAVVFHGNEFNMNLHKKPSVRTLDQVYIYVNGESPIMRPDSFAPFNYFYNWTMTYRSDSDIQFPYETFVKKDTGYVLPTTDFVQNKTKLMAWFVSRCQTVSKRELIIKKLKEYIPVDVYGKCGSLKCARPKYGSTVDECYNILEKNYKFYFSGENSICKEYVTEKLYNLLKRNVVPVVYGGADYAKSAPPNSVINIENFKNVSELADYLKFLDGNSTEYLKYFEWKKHYMIVSTSAQCQLCQKLNQPVKSSVIKDLHKWAWGPNNEFCKKDNNLPAIVKNLQHN</sequence>
<dbReference type="Pfam" id="PF17039">
    <property type="entry name" value="Glyco_tran_10_N"/>
    <property type="match status" value="1"/>
</dbReference>
<evidence type="ECO:0000313" key="16">
    <source>
        <dbReference type="EMBL" id="KAK4878324.1"/>
    </source>
</evidence>
<protein>
    <recommendedName>
        <fullName evidence="12">Fucosyltransferase</fullName>
        <ecNumber evidence="12">2.4.1.-</ecNumber>
    </recommendedName>
</protein>
<feature type="chain" id="PRO_5042898174" description="Fucosyltransferase" evidence="13">
    <location>
        <begin position="19"/>
        <end position="652"/>
    </location>
</feature>
<evidence type="ECO:0000259" key="15">
    <source>
        <dbReference type="Pfam" id="PF17039"/>
    </source>
</evidence>
<evidence type="ECO:0000256" key="12">
    <source>
        <dbReference type="RuleBase" id="RU003832"/>
    </source>
</evidence>
<evidence type="ECO:0000256" key="4">
    <source>
        <dbReference type="ARBA" id="ARBA00022676"/>
    </source>
</evidence>
<keyword evidence="9 12" id="KW-0333">Golgi apparatus</keyword>
<keyword evidence="17" id="KW-1185">Reference proteome</keyword>
<evidence type="ECO:0000256" key="10">
    <source>
        <dbReference type="ARBA" id="ARBA00023136"/>
    </source>
</evidence>
<reference evidence="17" key="1">
    <citation type="submission" date="2023-01" db="EMBL/GenBank/DDBJ databases">
        <title>Key to firefly adult light organ development and bioluminescence: homeobox transcription factors regulate luciferase expression and transportation to peroxisome.</title>
        <authorList>
            <person name="Fu X."/>
        </authorList>
    </citation>
    <scope>NUCLEOTIDE SEQUENCE [LARGE SCALE GENOMIC DNA]</scope>
</reference>
<evidence type="ECO:0000256" key="7">
    <source>
        <dbReference type="ARBA" id="ARBA00022968"/>
    </source>
</evidence>
<dbReference type="PANTHER" id="PTHR48438">
    <property type="entry name" value="ALPHA-(1,3)-FUCOSYLTRANSFERASE C-RELATED"/>
    <property type="match status" value="1"/>
</dbReference>